<dbReference type="EMBL" id="JBJKBG010000006">
    <property type="protein sequence ID" value="KAL3734801.1"/>
    <property type="molecule type" value="Genomic_DNA"/>
</dbReference>
<evidence type="ECO:0000256" key="5">
    <source>
        <dbReference type="ARBA" id="ARBA00022454"/>
    </source>
</evidence>
<proteinExistence type="inferred from homology"/>
<feature type="region of interest" description="Disordered" evidence="9">
    <location>
        <begin position="21"/>
        <end position="59"/>
    </location>
</feature>
<evidence type="ECO:0000256" key="3">
    <source>
        <dbReference type="ARBA" id="ARBA00006332"/>
    </source>
</evidence>
<evidence type="ECO:0000313" key="11">
    <source>
        <dbReference type="Proteomes" id="UP001634007"/>
    </source>
</evidence>
<evidence type="ECO:0000256" key="2">
    <source>
        <dbReference type="ARBA" id="ARBA00004574"/>
    </source>
</evidence>
<sequence length="1348" mass="149748">MEGSDATLLFISELLRQSRPFSATSSLRSAPRRRRRFSPPPPESSRREESSDPDSSPRVLTPLDHAAMLVGTVTVPVGDGDGDGHPSAALKCSSNGTCFQFSDGAARICCDVVDFSARLLGKRIRVVAFNFIPFKHGGGFLEIIRWSFAQSQGGLRPCSSSSALPLGSGSSSEHCSKARYCVRGMVESVSPVSVVPCSSGTNFDSGSARNLRGFLARLMICGCKLCRSRDVTKVLMENSNGSSGSHVYSVPEFVYFCGPASFWHPAITKLIGDVVVLSGLSKKLVYIGKDESQVMFVTTEKSLLHLLETSSKMSAHERTSNEKTRDCSIYTGLVTGIYMQGMVVELDKKVWLLLTDQQFHPPHSLRVGAVVSVKNAHILNGKYSWAEMLILGGCFRTSILVESSSPFETSCYNFSDMQSMLGKFIATLSYPARLWVLLTISCFRKKFSGIFLEKEILGSKNKEGLLQMYASSHLPSWAFQKRHGVFMEMCRHDLCGFGCELGCRKLKLIVPFSLLVRHCESIWEGLLVESEKACKVSDDDKKSSNLYGVRGSYSQLIKRIIPSDNIGVTLLGKLKVSPFTGRLQLVDATRSLDVVIPDLPSTWNSNSIYEVHDYSVIMMGVSQRTGQLKPFDQESFSCRSIFNYMPLVREMGLGISICFRLKDANCIDFHETFEDEREELGSGSYHILRIVHKFPLLQKLSADPVISESIFVEAIILPWYLFLADKDGVECLPYALMDQLEEAVGRNSNKWADGSSKRHKTDITLSNDNRRFHDLNYHKVPCQVTVGGLKSGFPTRSGSLGRIKDNHRNGISYKVSPHKVWLEFKPSDVSKYQTLDIGGYYIVKHGKEEKLCHLEDSARGMKIHFPSETKLWSLSFSSRDTLLHNLPHDSPLCTDQVLLGEETGNFTKAFSGCSLETFPDICLDVSTKAAGPFRMDLLEMEQSLTNQTVDTEDITVSSCSGNMISSLSSKFPSRGHLFPDGDLVSISGDVIAIQRFESTSCNLYPSHENLLTSNQQSRDFIGDTNSIRVHVLMDNGTVQIFGSLRNHAYPIGFGPGVNATFCRILKLGGQEGFLLTPISFIKTNSLRMIDEQCGTKDTSMQSVSDRRVAFNGASSGFISELTQDPGCTMMQLRCKVIAVHILILEKTSIEMDCLQSGFSHQSSLVNIPIAGFVVEDGSSLCFCWASADRASTLLRLNEKLPQTALESANWTLKWVGKEKNASRTSAYYVDRFLKKHVKITVRNCGSMLDSSRQDLMISVGSHNVLSNFEEDILKYILFNASFATDWNIVGTAMDLNAARQLEKQHFLEMEMELDSIQHMWAVEVSHVNPLTEAKRTIEELLPSCRCND</sequence>
<keyword evidence="7" id="KW-0238">DNA-binding</keyword>
<evidence type="ECO:0000256" key="6">
    <source>
        <dbReference type="ARBA" id="ARBA00022895"/>
    </source>
</evidence>
<name>A0ABD3KCY9_EUCGL</name>
<accession>A0ABD3KCY9</accession>
<dbReference type="InterPro" id="IPR028262">
    <property type="entry name" value="CTC1_plant"/>
</dbReference>
<comment type="similarity">
    <text evidence="3">Belongs to the CTC1 family.</text>
</comment>
<comment type="subcellular location">
    <subcellularLocation>
        <location evidence="2">Chromosome</location>
        <location evidence="2">Telomere</location>
    </subcellularLocation>
    <subcellularLocation>
        <location evidence="1">Nucleus</location>
    </subcellularLocation>
</comment>
<keyword evidence="6" id="KW-0779">Telomere</keyword>
<keyword evidence="8" id="KW-0539">Nucleus</keyword>
<dbReference type="InterPro" id="IPR042617">
    <property type="entry name" value="CTC1-like"/>
</dbReference>
<dbReference type="Proteomes" id="UP001634007">
    <property type="component" value="Unassembled WGS sequence"/>
</dbReference>
<dbReference type="PANTHER" id="PTHR14865:SF2">
    <property type="entry name" value="CST COMPLEX SUBUNIT CTC1"/>
    <property type="match status" value="1"/>
</dbReference>
<protein>
    <recommendedName>
        <fullName evidence="4">CST complex subunit CTC1</fullName>
    </recommendedName>
</protein>
<evidence type="ECO:0000256" key="8">
    <source>
        <dbReference type="ARBA" id="ARBA00023242"/>
    </source>
</evidence>
<reference evidence="10 11" key="1">
    <citation type="submission" date="2024-11" db="EMBL/GenBank/DDBJ databases">
        <title>Chromosome-level genome assembly of Eucalyptus globulus Labill. provides insights into its genome evolution.</title>
        <authorList>
            <person name="Li X."/>
        </authorList>
    </citation>
    <scope>NUCLEOTIDE SEQUENCE [LARGE SCALE GENOMIC DNA]</scope>
    <source>
        <strain evidence="10">CL2024</strain>
        <tissue evidence="10">Fresh tender leaves</tissue>
    </source>
</reference>
<keyword evidence="11" id="KW-1185">Reference proteome</keyword>
<evidence type="ECO:0000256" key="9">
    <source>
        <dbReference type="SAM" id="MobiDB-lite"/>
    </source>
</evidence>
<gene>
    <name evidence="10" type="ORF">ACJRO7_024041</name>
</gene>
<evidence type="ECO:0000256" key="4">
    <source>
        <dbReference type="ARBA" id="ARBA00016175"/>
    </source>
</evidence>
<dbReference type="GO" id="GO:0000781">
    <property type="term" value="C:chromosome, telomeric region"/>
    <property type="evidence" value="ECO:0007669"/>
    <property type="project" value="UniProtKB-SubCell"/>
</dbReference>
<comment type="caution">
    <text evidence="10">The sequence shown here is derived from an EMBL/GenBank/DDBJ whole genome shotgun (WGS) entry which is preliminary data.</text>
</comment>
<evidence type="ECO:0000256" key="7">
    <source>
        <dbReference type="ARBA" id="ARBA00023125"/>
    </source>
</evidence>
<dbReference type="PANTHER" id="PTHR14865">
    <property type="entry name" value="CST COMPLEX SUBUNIT CTC1"/>
    <property type="match status" value="1"/>
</dbReference>
<organism evidence="10 11">
    <name type="scientific">Eucalyptus globulus</name>
    <name type="common">Tasmanian blue gum</name>
    <dbReference type="NCBI Taxonomy" id="34317"/>
    <lineage>
        <taxon>Eukaryota</taxon>
        <taxon>Viridiplantae</taxon>
        <taxon>Streptophyta</taxon>
        <taxon>Embryophyta</taxon>
        <taxon>Tracheophyta</taxon>
        <taxon>Spermatophyta</taxon>
        <taxon>Magnoliopsida</taxon>
        <taxon>eudicotyledons</taxon>
        <taxon>Gunneridae</taxon>
        <taxon>Pentapetalae</taxon>
        <taxon>rosids</taxon>
        <taxon>malvids</taxon>
        <taxon>Myrtales</taxon>
        <taxon>Myrtaceae</taxon>
        <taxon>Myrtoideae</taxon>
        <taxon>Eucalypteae</taxon>
        <taxon>Eucalyptus</taxon>
    </lineage>
</organism>
<keyword evidence="5" id="KW-0158">Chromosome</keyword>
<dbReference type="GO" id="GO:0005634">
    <property type="term" value="C:nucleus"/>
    <property type="evidence" value="ECO:0007669"/>
    <property type="project" value="UniProtKB-SubCell"/>
</dbReference>
<evidence type="ECO:0000313" key="10">
    <source>
        <dbReference type="EMBL" id="KAL3734801.1"/>
    </source>
</evidence>
<evidence type="ECO:0000256" key="1">
    <source>
        <dbReference type="ARBA" id="ARBA00004123"/>
    </source>
</evidence>
<dbReference type="GO" id="GO:0003677">
    <property type="term" value="F:DNA binding"/>
    <property type="evidence" value="ECO:0007669"/>
    <property type="project" value="UniProtKB-KW"/>
</dbReference>
<dbReference type="Pfam" id="PF15491">
    <property type="entry name" value="CTC1_2"/>
    <property type="match status" value="1"/>
</dbReference>